<evidence type="ECO:0000313" key="2">
    <source>
        <dbReference type="EMBL" id="BAE88932.1"/>
    </source>
</evidence>
<protein>
    <submittedName>
        <fullName evidence="2">Macaca fascicularis brain cDNA clone: QbsB-10319, similar to human reticulon 4 (RTN4), mRNA, RefSeq: NM_020532.3</fullName>
    </submittedName>
</protein>
<evidence type="ECO:0000256" key="1">
    <source>
        <dbReference type="SAM" id="MobiDB-lite"/>
    </source>
</evidence>
<feature type="compositionally biased region" description="Gly residues" evidence="1">
    <location>
        <begin position="1"/>
        <end position="19"/>
    </location>
</feature>
<accession>I7GKU7</accession>
<feature type="compositionally biased region" description="Basic residues" evidence="1">
    <location>
        <begin position="67"/>
        <end position="81"/>
    </location>
</feature>
<sequence>MRLGGGQLWSGLRAGGERGAGGEEAAASSPPASHGRPGPVASGLVLGQPTPAAARVQVPVREGARGRGGRRGGGRRGRGRRPGGAGGAGEEARRWAVRGPGAHRPCRRRPPDGLRK</sequence>
<organism evidence="2">
    <name type="scientific">Macaca fascicularis</name>
    <name type="common">Crab-eating macaque</name>
    <name type="synonym">Cynomolgus monkey</name>
    <dbReference type="NCBI Taxonomy" id="9541"/>
    <lineage>
        <taxon>Eukaryota</taxon>
        <taxon>Metazoa</taxon>
        <taxon>Chordata</taxon>
        <taxon>Craniata</taxon>
        <taxon>Vertebrata</taxon>
        <taxon>Euteleostomi</taxon>
        <taxon>Mammalia</taxon>
        <taxon>Eutheria</taxon>
        <taxon>Euarchontoglires</taxon>
        <taxon>Primates</taxon>
        <taxon>Haplorrhini</taxon>
        <taxon>Catarrhini</taxon>
        <taxon>Cercopithecidae</taxon>
        <taxon>Cercopithecinae</taxon>
        <taxon>Macaca</taxon>
    </lineage>
</organism>
<feature type="compositionally biased region" description="Low complexity" evidence="1">
    <location>
        <begin position="23"/>
        <end position="38"/>
    </location>
</feature>
<dbReference type="AlphaFoldDB" id="I7GKU7"/>
<dbReference type="EMBL" id="AB171869">
    <property type="protein sequence ID" value="BAE88932.1"/>
    <property type="molecule type" value="mRNA"/>
</dbReference>
<proteinExistence type="evidence at transcript level"/>
<reference evidence="2" key="1">
    <citation type="journal article" date="2007" name="PLoS Biol.">
        <title>Rate of evolution in brain-expressed genes in humans and other primates.</title>
        <authorList>
            <person name="Wang H.-Y."/>
            <person name="Chien H.-C."/>
            <person name="Osada N."/>
            <person name="Hashimoto K."/>
            <person name="Sugano S."/>
            <person name="Gojobori T."/>
            <person name="Chou C.-K."/>
            <person name="Tsai S.-F."/>
            <person name="Wu C.-I."/>
            <person name="Shen C.-K.J."/>
        </authorList>
    </citation>
    <scope>NUCLEOTIDE SEQUENCE</scope>
</reference>
<name>I7GKU7_MACFA</name>
<feature type="region of interest" description="Disordered" evidence="1">
    <location>
        <begin position="1"/>
        <end position="116"/>
    </location>
</feature>